<keyword evidence="1" id="KW-0472">Membrane</keyword>
<comment type="caution">
    <text evidence="2">The sequence shown here is derived from an EMBL/GenBank/DDBJ whole genome shotgun (WGS) entry which is preliminary data.</text>
</comment>
<dbReference type="EMBL" id="BMGB01000001">
    <property type="protein sequence ID" value="GGA97212.1"/>
    <property type="molecule type" value="Genomic_DNA"/>
</dbReference>
<keyword evidence="1" id="KW-0812">Transmembrane</keyword>
<accession>A0A916SFX4</accession>
<evidence type="ECO:0000313" key="3">
    <source>
        <dbReference type="Proteomes" id="UP000606922"/>
    </source>
</evidence>
<feature type="transmembrane region" description="Helical" evidence="1">
    <location>
        <begin position="80"/>
        <end position="104"/>
    </location>
</feature>
<keyword evidence="1" id="KW-1133">Transmembrane helix</keyword>
<dbReference type="AlphaFoldDB" id="A0A916SFX4"/>
<evidence type="ECO:0000256" key="1">
    <source>
        <dbReference type="SAM" id="Phobius"/>
    </source>
</evidence>
<dbReference type="Proteomes" id="UP000606922">
    <property type="component" value="Unassembled WGS sequence"/>
</dbReference>
<organism evidence="2 3">
    <name type="scientific">Conyzicola nivalis</name>
    <dbReference type="NCBI Taxonomy" id="1477021"/>
    <lineage>
        <taxon>Bacteria</taxon>
        <taxon>Bacillati</taxon>
        <taxon>Actinomycetota</taxon>
        <taxon>Actinomycetes</taxon>
        <taxon>Micrococcales</taxon>
        <taxon>Microbacteriaceae</taxon>
        <taxon>Conyzicola</taxon>
    </lineage>
</organism>
<proteinExistence type="predicted"/>
<reference evidence="2" key="2">
    <citation type="submission" date="2020-09" db="EMBL/GenBank/DDBJ databases">
        <authorList>
            <person name="Sun Q."/>
            <person name="Zhou Y."/>
        </authorList>
    </citation>
    <scope>NUCLEOTIDE SEQUENCE</scope>
    <source>
        <strain evidence="2">CGMCC 1.12813</strain>
    </source>
</reference>
<gene>
    <name evidence="2" type="ORF">GCM10010979_09580</name>
</gene>
<evidence type="ECO:0000313" key="2">
    <source>
        <dbReference type="EMBL" id="GGA97212.1"/>
    </source>
</evidence>
<name>A0A916SFX4_9MICO</name>
<sequence>MARCPAAEWCGRGARGASGVLSLRKGRRGRARLPLGNGRRALGNREDASARPNAGVASLCGQATGARSEARAAETQLEAFVLDIAFILGVVVLVAIVALVGWGAQKL</sequence>
<keyword evidence="3" id="KW-1185">Reference proteome</keyword>
<reference evidence="2" key="1">
    <citation type="journal article" date="2014" name="Int. J. Syst. Evol. Microbiol.">
        <title>Complete genome sequence of Corynebacterium casei LMG S-19264T (=DSM 44701T), isolated from a smear-ripened cheese.</title>
        <authorList>
            <consortium name="US DOE Joint Genome Institute (JGI-PGF)"/>
            <person name="Walter F."/>
            <person name="Albersmeier A."/>
            <person name="Kalinowski J."/>
            <person name="Ruckert C."/>
        </authorList>
    </citation>
    <scope>NUCLEOTIDE SEQUENCE</scope>
    <source>
        <strain evidence="2">CGMCC 1.12813</strain>
    </source>
</reference>
<protein>
    <submittedName>
        <fullName evidence="2">Uncharacterized protein</fullName>
    </submittedName>
</protein>